<dbReference type="CDD" id="cd06261">
    <property type="entry name" value="TM_PBP2"/>
    <property type="match status" value="1"/>
</dbReference>
<feature type="transmembrane region" description="Helical" evidence="7">
    <location>
        <begin position="262"/>
        <end position="281"/>
    </location>
</feature>
<dbReference type="PANTHER" id="PTHR43744">
    <property type="entry name" value="ABC TRANSPORTER PERMEASE PROTEIN MG189-RELATED-RELATED"/>
    <property type="match status" value="1"/>
</dbReference>
<evidence type="ECO:0000256" key="1">
    <source>
        <dbReference type="ARBA" id="ARBA00004651"/>
    </source>
</evidence>
<accession>A0ABW2XV53</accession>
<evidence type="ECO:0000256" key="6">
    <source>
        <dbReference type="ARBA" id="ARBA00023136"/>
    </source>
</evidence>
<dbReference type="PROSITE" id="PS50928">
    <property type="entry name" value="ABC_TM1"/>
    <property type="match status" value="1"/>
</dbReference>
<sequence>MTKAKAPKASARDRRGAPRAARRRGPSAYAVLVALIALAGIMLIPFLVVVANALKTPEEYAANGPLAPPEGFNLDGVRDFWERVDFGHVLLNSVLISGSVAVLAVLLSVLNAYALGIGRIRGRMWVLVLLLMANTLPQEALVYPLYYLSKQLGLYDTRLSVIIVFTVVQSAFGTYLLSSVMSAFPRPLLEAARIDGANRWQVLWRVVVPVVRPTLSVLLVFFFVWTWNEFLIPLVFLISNENQTVSVALGVLQGQRLMDATMSSAAALLGLLPTVLFFLVFQRTLSRGLTAGAIK</sequence>
<feature type="transmembrane region" description="Helical" evidence="7">
    <location>
        <begin position="202"/>
        <end position="227"/>
    </location>
</feature>
<reference evidence="11" key="1">
    <citation type="journal article" date="2019" name="Int. J. Syst. Evol. Microbiol.">
        <title>The Global Catalogue of Microorganisms (GCM) 10K type strain sequencing project: providing services to taxonomists for standard genome sequencing and annotation.</title>
        <authorList>
            <consortium name="The Broad Institute Genomics Platform"/>
            <consortium name="The Broad Institute Genome Sequencing Center for Infectious Disease"/>
            <person name="Wu L."/>
            <person name="Ma J."/>
        </authorList>
    </citation>
    <scope>NUCLEOTIDE SEQUENCE [LARGE SCALE GENOMIC DNA]</scope>
    <source>
        <strain evidence="11">JCM 9371</strain>
    </source>
</reference>
<evidence type="ECO:0000256" key="2">
    <source>
        <dbReference type="ARBA" id="ARBA00022448"/>
    </source>
</evidence>
<feature type="domain" description="ABC transmembrane type-1" evidence="9">
    <location>
        <begin position="90"/>
        <end position="281"/>
    </location>
</feature>
<proteinExistence type="inferred from homology"/>
<dbReference type="PANTHER" id="PTHR43744:SF8">
    <property type="entry name" value="SN-GLYCEROL-3-PHOSPHATE TRANSPORT SYSTEM PERMEASE PROTEIN UGPE"/>
    <property type="match status" value="1"/>
</dbReference>
<keyword evidence="5 7" id="KW-1133">Transmembrane helix</keyword>
<organism evidence="10 11">
    <name type="scientific">Actinomadura fibrosa</name>
    <dbReference type="NCBI Taxonomy" id="111802"/>
    <lineage>
        <taxon>Bacteria</taxon>
        <taxon>Bacillati</taxon>
        <taxon>Actinomycetota</taxon>
        <taxon>Actinomycetes</taxon>
        <taxon>Streptosporangiales</taxon>
        <taxon>Thermomonosporaceae</taxon>
        <taxon>Actinomadura</taxon>
    </lineage>
</organism>
<evidence type="ECO:0000256" key="7">
    <source>
        <dbReference type="RuleBase" id="RU363032"/>
    </source>
</evidence>
<feature type="transmembrane region" description="Helical" evidence="7">
    <location>
        <begin position="28"/>
        <end position="51"/>
    </location>
</feature>
<dbReference type="Gene3D" id="1.10.3720.10">
    <property type="entry name" value="MetI-like"/>
    <property type="match status" value="1"/>
</dbReference>
<comment type="subcellular location">
    <subcellularLocation>
        <location evidence="1 7">Cell membrane</location>
        <topology evidence="1 7">Multi-pass membrane protein</topology>
    </subcellularLocation>
</comment>
<comment type="similarity">
    <text evidence="7">Belongs to the binding-protein-dependent transport system permease family.</text>
</comment>
<keyword evidence="11" id="KW-1185">Reference proteome</keyword>
<evidence type="ECO:0000259" key="9">
    <source>
        <dbReference type="PROSITE" id="PS50928"/>
    </source>
</evidence>
<evidence type="ECO:0000256" key="4">
    <source>
        <dbReference type="ARBA" id="ARBA00022692"/>
    </source>
</evidence>
<keyword evidence="6 7" id="KW-0472">Membrane</keyword>
<evidence type="ECO:0000256" key="8">
    <source>
        <dbReference type="SAM" id="MobiDB-lite"/>
    </source>
</evidence>
<gene>
    <name evidence="10" type="ORF">ACFQZM_30545</name>
</gene>
<dbReference type="InterPro" id="IPR000515">
    <property type="entry name" value="MetI-like"/>
</dbReference>
<evidence type="ECO:0000256" key="5">
    <source>
        <dbReference type="ARBA" id="ARBA00022989"/>
    </source>
</evidence>
<dbReference type="Proteomes" id="UP001597063">
    <property type="component" value="Unassembled WGS sequence"/>
</dbReference>
<dbReference type="InterPro" id="IPR035906">
    <property type="entry name" value="MetI-like_sf"/>
</dbReference>
<feature type="transmembrane region" description="Helical" evidence="7">
    <location>
        <begin position="89"/>
        <end position="113"/>
    </location>
</feature>
<protein>
    <submittedName>
        <fullName evidence="10">Carbohydrate ABC transporter permease</fullName>
    </submittedName>
</protein>
<feature type="region of interest" description="Disordered" evidence="8">
    <location>
        <begin position="1"/>
        <end position="21"/>
    </location>
</feature>
<keyword evidence="2 7" id="KW-0813">Transport</keyword>
<dbReference type="EMBL" id="JBHTGP010000015">
    <property type="protein sequence ID" value="MFD0688867.1"/>
    <property type="molecule type" value="Genomic_DNA"/>
</dbReference>
<dbReference type="Pfam" id="PF00528">
    <property type="entry name" value="BPD_transp_1"/>
    <property type="match status" value="1"/>
</dbReference>
<keyword evidence="3" id="KW-1003">Cell membrane</keyword>
<dbReference type="RefSeq" id="WP_131757708.1">
    <property type="nucleotide sequence ID" value="NZ_CAACUY010000036.1"/>
</dbReference>
<comment type="caution">
    <text evidence="10">The sequence shown here is derived from an EMBL/GenBank/DDBJ whole genome shotgun (WGS) entry which is preliminary data.</text>
</comment>
<evidence type="ECO:0000256" key="3">
    <source>
        <dbReference type="ARBA" id="ARBA00022475"/>
    </source>
</evidence>
<feature type="transmembrane region" description="Helical" evidence="7">
    <location>
        <begin position="125"/>
        <end position="147"/>
    </location>
</feature>
<name>A0ABW2XV53_9ACTN</name>
<keyword evidence="4 7" id="KW-0812">Transmembrane</keyword>
<feature type="transmembrane region" description="Helical" evidence="7">
    <location>
        <begin position="159"/>
        <end position="181"/>
    </location>
</feature>
<evidence type="ECO:0000313" key="11">
    <source>
        <dbReference type="Proteomes" id="UP001597063"/>
    </source>
</evidence>
<evidence type="ECO:0000313" key="10">
    <source>
        <dbReference type="EMBL" id="MFD0688867.1"/>
    </source>
</evidence>
<dbReference type="SUPFAM" id="SSF161098">
    <property type="entry name" value="MetI-like"/>
    <property type="match status" value="1"/>
</dbReference>